<dbReference type="Pfam" id="PF00172">
    <property type="entry name" value="Zn_clus"/>
    <property type="match status" value="1"/>
</dbReference>
<dbReference type="VEuPathDB" id="AmoebaDB:NF0024870"/>
<dbReference type="VEuPathDB" id="AmoebaDB:NF0024860"/>
<dbReference type="PANTHER" id="PTHR47431:SF1">
    <property type="entry name" value="ZN(II)2CYS6 TRANSCRIPTION FACTOR (EUROFUNG)"/>
    <property type="match status" value="1"/>
</dbReference>
<dbReference type="PROSITE" id="PS00463">
    <property type="entry name" value="ZN2_CY6_FUNGAL_1"/>
    <property type="match status" value="1"/>
</dbReference>
<feature type="compositionally biased region" description="Low complexity" evidence="1">
    <location>
        <begin position="132"/>
        <end position="147"/>
    </location>
</feature>
<organism evidence="3 4">
    <name type="scientific">Naegleria fowleri</name>
    <name type="common">Brain eating amoeba</name>
    <dbReference type="NCBI Taxonomy" id="5763"/>
    <lineage>
        <taxon>Eukaryota</taxon>
        <taxon>Discoba</taxon>
        <taxon>Heterolobosea</taxon>
        <taxon>Tetramitia</taxon>
        <taxon>Eutetramitia</taxon>
        <taxon>Vahlkampfiidae</taxon>
        <taxon>Naegleria</taxon>
    </lineage>
</organism>
<feature type="compositionally biased region" description="Polar residues" evidence="1">
    <location>
        <begin position="202"/>
        <end position="215"/>
    </location>
</feature>
<dbReference type="VEuPathDB" id="AmoebaDB:FDP41_010841"/>
<accession>A0A6A5C7K9</accession>
<dbReference type="GO" id="GO:0008270">
    <property type="term" value="F:zinc ion binding"/>
    <property type="evidence" value="ECO:0007669"/>
    <property type="project" value="InterPro"/>
</dbReference>
<dbReference type="AlphaFoldDB" id="A0A6A5C7K9"/>
<comment type="caution">
    <text evidence="3">The sequence shown here is derived from an EMBL/GenBank/DDBJ whole genome shotgun (WGS) entry which is preliminary data.</text>
</comment>
<dbReference type="RefSeq" id="XP_044567575.1">
    <property type="nucleotide sequence ID" value="XM_044701183.1"/>
</dbReference>
<dbReference type="SUPFAM" id="SSF57701">
    <property type="entry name" value="Zn2/Cys6 DNA-binding domain"/>
    <property type="match status" value="1"/>
</dbReference>
<dbReference type="OMA" id="KLFYQHE"/>
<feature type="region of interest" description="Disordered" evidence="1">
    <location>
        <begin position="188"/>
        <end position="215"/>
    </location>
</feature>
<dbReference type="CDD" id="cd00067">
    <property type="entry name" value="GAL4"/>
    <property type="match status" value="1"/>
</dbReference>
<dbReference type="Gene3D" id="4.10.240.10">
    <property type="entry name" value="Zn(2)-C6 fungal-type DNA-binding domain"/>
    <property type="match status" value="1"/>
</dbReference>
<feature type="compositionally biased region" description="Polar residues" evidence="1">
    <location>
        <begin position="121"/>
        <end position="131"/>
    </location>
</feature>
<evidence type="ECO:0000313" key="3">
    <source>
        <dbReference type="EMBL" id="KAF0982862.1"/>
    </source>
</evidence>
<evidence type="ECO:0000256" key="1">
    <source>
        <dbReference type="SAM" id="MobiDB-lite"/>
    </source>
</evidence>
<protein>
    <recommendedName>
        <fullName evidence="2">Zn(2)-C6 fungal-type domain-containing protein</fullName>
    </recommendedName>
</protein>
<evidence type="ECO:0000259" key="2">
    <source>
        <dbReference type="PROSITE" id="PS50048"/>
    </source>
</evidence>
<dbReference type="GeneID" id="68118056"/>
<sequence length="953" mass="106342">MNHQHAFFDDPTRPNFVQESSGASYYHQTIPNISPPVIIGSDQEELPIIINNFQQSLTKNPLAGTNFTTTHRAGLEQISNQHHHASSSLVVPQLGDSIGSTFLNFRSSNSSSTANTSSSSEDGTSAQAHICSSSSTPPSTPPNSDSNCFRTITNDGFPSTTSCNNNIIIGNLPTAQSTTNNPVALVTSSATNSKPSKRKHSTTNSNSPRHHQQQTSTLIFKPYPASTSQSHNSSKTNEHSRQLLFIEENGQTKSSNSTTDPSHFEISCVSCRVKHRKCDKKLPTCSYCALRGIECVYRKPRKKGRQGKSFLHEDYEDQFELDDQKTKEDIIEDQQVSNTTINNNITNTGLLNQQQQQQELILQQQQQQLLMQQPTSGAFNNVLNNFGLFSLNPPQLESQLQPSLQSQLESQLFSLLNQPPQPQQFLIPSNTSLLDVNQFSMNANPLPTYNPEDWLYQIRSSLRNNDETNNVNTLHSLLTSDSISTLFQLSNMVEDPNTNNVRTTNTNITTTSSSATTIANDPNVSIDVITEQLMKRLTLEDYCKSTSFPLIDEQSVSHLLRNEKKQAEASALLYSIHSLMCQRKGLKAEAESAHQKAKSILSTVFNTYENFLVACSYCNLSMYCSGEGNLEDARFFLHFVDYYFDQAEQNTATDHIVHVNTYHLKMLKHVAEMACGMAVKDSESSSRSLLDSSTNEEHSDKNDIGNLLIGFYKMCSGAKQAPKPLLEIVSKTITTDTVKLYLTLLELVSKLFYQHETNRNLKDEQGQMSSRVRMALNHGIRLLVLQECGITSDPMLEESANALIDIACEDKFGAAYPIMLSAVAAACRVHLKVIKEIEQGKRQNLGGDGVDYYEMIKKGLKVLTIFSTRFGRVNKLYSPLILELQEVERNHIKAKLCLLVGSEIERLKLLKAQPSSMTMSSDSQQHLLSFLTKEDILTIYYLVPPSIQDSPHK</sequence>
<dbReference type="GO" id="GO:0000981">
    <property type="term" value="F:DNA-binding transcription factor activity, RNA polymerase II-specific"/>
    <property type="evidence" value="ECO:0007669"/>
    <property type="project" value="InterPro"/>
</dbReference>
<dbReference type="VEuPathDB" id="AmoebaDB:NfTy_015120"/>
<feature type="region of interest" description="Disordered" evidence="1">
    <location>
        <begin position="107"/>
        <end position="151"/>
    </location>
</feature>
<dbReference type="OrthoDB" id="5386330at2759"/>
<proteinExistence type="predicted"/>
<dbReference type="InterPro" id="IPR001138">
    <property type="entry name" value="Zn2Cys6_DnaBD"/>
</dbReference>
<dbReference type="PANTHER" id="PTHR47431">
    <property type="entry name" value="ZN(II)2CYS6 TRANSCRIPTION FACTOR (EUROFUNG)-RELATED"/>
    <property type="match status" value="1"/>
</dbReference>
<dbReference type="Proteomes" id="UP000444721">
    <property type="component" value="Unassembled WGS sequence"/>
</dbReference>
<keyword evidence="4" id="KW-1185">Reference proteome</keyword>
<feature type="compositionally biased region" description="Low complexity" evidence="1">
    <location>
        <begin position="107"/>
        <end position="120"/>
    </location>
</feature>
<gene>
    <name evidence="3" type="ORF">FDP41_010841</name>
</gene>
<evidence type="ECO:0000313" key="4">
    <source>
        <dbReference type="Proteomes" id="UP000444721"/>
    </source>
</evidence>
<dbReference type="PROSITE" id="PS50048">
    <property type="entry name" value="ZN2_CY6_FUNGAL_2"/>
    <property type="match status" value="1"/>
</dbReference>
<dbReference type="InterPro" id="IPR036864">
    <property type="entry name" value="Zn2-C6_fun-type_DNA-bd_sf"/>
</dbReference>
<reference evidence="3 4" key="1">
    <citation type="journal article" date="2019" name="Sci. Rep.">
        <title>Nanopore sequencing improves the draft genome of the human pathogenic amoeba Naegleria fowleri.</title>
        <authorList>
            <person name="Liechti N."/>
            <person name="Schurch N."/>
            <person name="Bruggmann R."/>
            <person name="Wittwer M."/>
        </authorList>
    </citation>
    <scope>NUCLEOTIDE SEQUENCE [LARGE SCALE GENOMIC DNA]</scope>
    <source>
        <strain evidence="3 4">ATCC 30894</strain>
    </source>
</reference>
<dbReference type="EMBL" id="VFQX01000007">
    <property type="protein sequence ID" value="KAF0982862.1"/>
    <property type="molecule type" value="Genomic_DNA"/>
</dbReference>
<name>A0A6A5C7K9_NAEFO</name>
<feature type="domain" description="Zn(2)-C6 fungal-type" evidence="2">
    <location>
        <begin position="267"/>
        <end position="297"/>
    </location>
</feature>
<dbReference type="SMART" id="SM00066">
    <property type="entry name" value="GAL4"/>
    <property type="match status" value="1"/>
</dbReference>